<proteinExistence type="predicted"/>
<dbReference type="AlphaFoldDB" id="B2IB41"/>
<evidence type="ECO:0008006" key="3">
    <source>
        <dbReference type="Google" id="ProtNLM"/>
    </source>
</evidence>
<dbReference type="HOGENOM" id="CLU_088941_0_1_5"/>
<dbReference type="Proteomes" id="UP000001695">
    <property type="component" value="Chromosome"/>
</dbReference>
<dbReference type="InterPro" id="IPR010412">
    <property type="entry name" value="DUF1007"/>
</dbReference>
<dbReference type="EMBL" id="CP001016">
    <property type="protein sequence ID" value="ACB93741.1"/>
    <property type="molecule type" value="Genomic_DNA"/>
</dbReference>
<dbReference type="RefSeq" id="WP_012383099.1">
    <property type="nucleotide sequence ID" value="NC_010581.1"/>
</dbReference>
<evidence type="ECO:0000313" key="2">
    <source>
        <dbReference type="Proteomes" id="UP000001695"/>
    </source>
</evidence>
<organism evidence="1 2">
    <name type="scientific">Beijerinckia indica subsp. indica (strain ATCC 9039 / DSM 1715 / NCIMB 8712)</name>
    <dbReference type="NCBI Taxonomy" id="395963"/>
    <lineage>
        <taxon>Bacteria</taxon>
        <taxon>Pseudomonadati</taxon>
        <taxon>Pseudomonadota</taxon>
        <taxon>Alphaproteobacteria</taxon>
        <taxon>Hyphomicrobiales</taxon>
        <taxon>Beijerinckiaceae</taxon>
        <taxon>Beijerinckia</taxon>
    </lineage>
</organism>
<dbReference type="Pfam" id="PF06226">
    <property type="entry name" value="DUF1007"/>
    <property type="match status" value="1"/>
</dbReference>
<keyword evidence="2" id="KW-1185">Reference proteome</keyword>
<name>B2IB41_BEII9</name>
<evidence type="ECO:0000313" key="1">
    <source>
        <dbReference type="EMBL" id="ACB93741.1"/>
    </source>
</evidence>
<sequence length="243" mass="26674">MRMTIGLRSHHACFSPIQMNLRCRPKRKSLFRNLPRLGLWLILMTMSGQALAHPHVFVTARAQIIFDDQGKITAIRNAWVFDPLYSAFVTQGLGKDGGTATREELAPLAKSNVESLAEFDYFTHAKAGGAPLVFGPPQDYTLEEQADKSVVLRFTLPLQTPASASRSFSFQIYDPTYFVAFTMAQQSPVLLDKAPSGCSTNQIDAKPLAADESKKLDEAFFSGLSPGSDFGLKLASRIIIACP</sequence>
<dbReference type="eggNOG" id="COG3683">
    <property type="taxonomic scope" value="Bacteria"/>
</dbReference>
<reference evidence="2" key="1">
    <citation type="submission" date="2008-03" db="EMBL/GenBank/DDBJ databases">
        <title>Complete sequence of chromosome of Beijerinckia indica subsp. indica ATCC 9039.</title>
        <authorList>
            <consortium name="US DOE Joint Genome Institute"/>
            <person name="Copeland A."/>
            <person name="Lucas S."/>
            <person name="Lapidus A."/>
            <person name="Glavina del Rio T."/>
            <person name="Dalin E."/>
            <person name="Tice H."/>
            <person name="Bruce D."/>
            <person name="Goodwin L."/>
            <person name="Pitluck S."/>
            <person name="LaButti K."/>
            <person name="Schmutz J."/>
            <person name="Larimer F."/>
            <person name="Land M."/>
            <person name="Hauser L."/>
            <person name="Kyrpides N."/>
            <person name="Mikhailova N."/>
            <person name="Dunfield P.F."/>
            <person name="Dedysh S.N."/>
            <person name="Liesack W."/>
            <person name="Saw J.H."/>
            <person name="Alam M."/>
            <person name="Chen Y."/>
            <person name="Murrell J.C."/>
            <person name="Richardson P."/>
        </authorList>
    </citation>
    <scope>NUCLEOTIDE SEQUENCE [LARGE SCALE GENOMIC DNA]</scope>
    <source>
        <strain evidence="2">ATCC 9039 / DSM 1715 / NCIMB 8712</strain>
    </source>
</reference>
<gene>
    <name evidence="1" type="ordered locus">Bind_0082</name>
</gene>
<accession>B2IB41</accession>
<dbReference type="STRING" id="395963.Bind_0082"/>
<protein>
    <recommendedName>
        <fullName evidence="3">DUF1007 family protein</fullName>
    </recommendedName>
</protein>
<reference evidence="1 2" key="2">
    <citation type="journal article" date="2010" name="J. Bacteriol.">
        <title>Complete genome sequence of Beijerinckia indica subsp. indica.</title>
        <authorList>
            <person name="Tamas I."/>
            <person name="Dedysh S.N."/>
            <person name="Liesack W."/>
            <person name="Stott M.B."/>
            <person name="Alam M."/>
            <person name="Murrell J.C."/>
            <person name="Dunfield P.F."/>
        </authorList>
    </citation>
    <scope>NUCLEOTIDE SEQUENCE [LARGE SCALE GENOMIC DNA]</scope>
    <source>
        <strain evidence="2">ATCC 9039 / DSM 1715 / NCIMB 8712</strain>
    </source>
</reference>
<dbReference type="KEGG" id="bid:Bind_0082"/>